<dbReference type="Proteomes" id="UP000183859">
    <property type="component" value="Chromosome"/>
</dbReference>
<gene>
    <name evidence="1" type="ORF">PhaeoP97_00232</name>
</gene>
<accession>A0A1L3I0Q2</accession>
<keyword evidence="2" id="KW-1185">Reference proteome</keyword>
<reference evidence="2" key="1">
    <citation type="submission" date="2016-07" db="EMBL/GenBank/DDBJ databases">
        <title>Phaeobacter portensis sp. nov., a tropodithietic acid producing bacterium isolated from a German harbor.</title>
        <authorList>
            <person name="Freese H.M."/>
            <person name="Bunk B."/>
            <person name="Breider S."/>
            <person name="Brinkhoff T."/>
        </authorList>
    </citation>
    <scope>NUCLEOTIDE SEQUENCE [LARGE SCALE GENOMIC DNA]</scope>
    <source>
        <strain evidence="2">P97</strain>
    </source>
</reference>
<protein>
    <submittedName>
        <fullName evidence="1">Uncharacterized protein</fullName>
    </submittedName>
</protein>
<dbReference type="STRING" id="1844006.PhaeoP97_00232"/>
<dbReference type="EMBL" id="CP016364">
    <property type="protein sequence ID" value="APG45684.1"/>
    <property type="molecule type" value="Genomic_DNA"/>
</dbReference>
<evidence type="ECO:0000313" key="2">
    <source>
        <dbReference type="Proteomes" id="UP000183859"/>
    </source>
</evidence>
<organism evidence="1 2">
    <name type="scientific">Phaeobacter porticola</name>
    <dbReference type="NCBI Taxonomy" id="1844006"/>
    <lineage>
        <taxon>Bacteria</taxon>
        <taxon>Pseudomonadati</taxon>
        <taxon>Pseudomonadota</taxon>
        <taxon>Alphaproteobacteria</taxon>
        <taxon>Rhodobacterales</taxon>
        <taxon>Roseobacteraceae</taxon>
        <taxon>Phaeobacter</taxon>
    </lineage>
</organism>
<name>A0A1L3I0Q2_9RHOB</name>
<dbReference type="KEGG" id="php:PhaeoP97_00232"/>
<sequence>MSGLDMSLHMDTGDFIKGSDEIQRKQLPMATAWALNDTAQDVLEHIQHRMEVVFDEPTRFTKNAFHVWRAKKSNLVAKVQERPSVGSKHYLKVQERGGRRPKTGLERMLSSSLAYDGFLAAIAPAAGAKRNRFGNWAPGQRNQAISAIKGWSETGYKANATKDSAARNPSRAAYFVPQKSSKLSPGIYKRTGRGKREKIVKIAHFLDSLPSYSKRLGFHDGAEQVFESQFPMHFRRAFKKAMSTRR</sequence>
<evidence type="ECO:0000313" key="1">
    <source>
        <dbReference type="EMBL" id="APG45684.1"/>
    </source>
</evidence>
<dbReference type="AlphaFoldDB" id="A0A1L3I0Q2"/>
<proteinExistence type="predicted"/>